<dbReference type="Pfam" id="PF11967">
    <property type="entry name" value="RecO_N"/>
    <property type="match status" value="1"/>
</dbReference>
<evidence type="ECO:0000256" key="3">
    <source>
        <dbReference type="ARBA" id="ARBA00022763"/>
    </source>
</evidence>
<protein>
    <recommendedName>
        <fullName evidence="2 7">DNA repair protein RecO</fullName>
    </recommendedName>
    <alternativeName>
        <fullName evidence="6 7">Recombination protein O</fullName>
    </alternativeName>
</protein>
<evidence type="ECO:0000256" key="1">
    <source>
        <dbReference type="ARBA" id="ARBA00007452"/>
    </source>
</evidence>
<keyword evidence="3 7" id="KW-0227">DNA damage</keyword>
<dbReference type="GO" id="GO:0006310">
    <property type="term" value="P:DNA recombination"/>
    <property type="evidence" value="ECO:0007669"/>
    <property type="project" value="UniProtKB-UniRule"/>
</dbReference>
<dbReference type="InterPro" id="IPR037278">
    <property type="entry name" value="ARFGAP/RecO"/>
</dbReference>
<dbReference type="AlphaFoldDB" id="A0A0G3I439"/>
<dbReference type="EMBL" id="CP004021">
    <property type="protein sequence ID" value="AKK20666.1"/>
    <property type="molecule type" value="Genomic_DNA"/>
</dbReference>
<dbReference type="GO" id="GO:0006302">
    <property type="term" value="P:double-strand break repair"/>
    <property type="evidence" value="ECO:0007669"/>
    <property type="project" value="TreeGrafter"/>
</dbReference>
<dbReference type="PATRIC" id="fig|1277257.4.peg.1150"/>
<gene>
    <name evidence="7" type="primary">recO</name>
    <name evidence="9" type="ORF">G293_05285</name>
</gene>
<evidence type="ECO:0000256" key="5">
    <source>
        <dbReference type="ARBA" id="ARBA00023204"/>
    </source>
</evidence>
<dbReference type="Gene3D" id="2.40.50.140">
    <property type="entry name" value="Nucleic acid-binding proteins"/>
    <property type="match status" value="1"/>
</dbReference>
<dbReference type="Gene3D" id="1.20.1440.120">
    <property type="entry name" value="Recombination protein O, C-terminal domain"/>
    <property type="match status" value="1"/>
</dbReference>
<evidence type="ECO:0000256" key="7">
    <source>
        <dbReference type="HAMAP-Rule" id="MF_00201"/>
    </source>
</evidence>
<dbReference type="PANTHER" id="PTHR33991:SF1">
    <property type="entry name" value="DNA REPAIR PROTEIN RECO"/>
    <property type="match status" value="1"/>
</dbReference>
<dbReference type="Proteomes" id="UP000035503">
    <property type="component" value="Chromosome"/>
</dbReference>
<dbReference type="InterPro" id="IPR022572">
    <property type="entry name" value="DNA_rep/recomb_RecO_N"/>
</dbReference>
<evidence type="ECO:0000256" key="6">
    <source>
        <dbReference type="ARBA" id="ARBA00033409"/>
    </source>
</evidence>
<dbReference type="STRING" id="1277257.G293_05285"/>
<accession>A0A0G3I439</accession>
<dbReference type="SUPFAM" id="SSF50249">
    <property type="entry name" value="Nucleic acid-binding proteins"/>
    <property type="match status" value="1"/>
</dbReference>
<dbReference type="Pfam" id="PF02565">
    <property type="entry name" value="RecO_C"/>
    <property type="match status" value="1"/>
</dbReference>
<evidence type="ECO:0000256" key="4">
    <source>
        <dbReference type="ARBA" id="ARBA00023172"/>
    </source>
</evidence>
<feature type="domain" description="DNA replication/recombination mediator RecO N-terminal" evidence="8">
    <location>
        <begin position="1"/>
        <end position="76"/>
    </location>
</feature>
<dbReference type="GO" id="GO:0043590">
    <property type="term" value="C:bacterial nucleoid"/>
    <property type="evidence" value="ECO:0007669"/>
    <property type="project" value="TreeGrafter"/>
</dbReference>
<dbReference type="InterPro" id="IPR042242">
    <property type="entry name" value="RecO_C"/>
</dbReference>
<dbReference type="HAMAP" id="MF_00201">
    <property type="entry name" value="RecO"/>
    <property type="match status" value="1"/>
</dbReference>
<evidence type="ECO:0000259" key="8">
    <source>
        <dbReference type="Pfam" id="PF11967"/>
    </source>
</evidence>
<dbReference type="NCBIfam" id="TIGR00613">
    <property type="entry name" value="reco"/>
    <property type="match status" value="1"/>
</dbReference>
<comment type="similarity">
    <text evidence="1 7">Belongs to the RecO family.</text>
</comment>
<dbReference type="KEGG" id="lau:G293_05285"/>
<dbReference type="InterPro" id="IPR003717">
    <property type="entry name" value="RecO"/>
</dbReference>
<reference evidence="9 10" key="1">
    <citation type="journal article" date="2015" name="Genome Announc.">
        <title>Complete Genome Sequence of 'Candidatus Liberibacter africanus,' a Bacterium Associated with Citrus Huanglongbing.</title>
        <authorList>
            <person name="Lin H."/>
            <person name="Pietersen G."/>
            <person name="Han C."/>
            <person name="Read D.A."/>
            <person name="Lou B."/>
            <person name="Gupta G."/>
            <person name="Civerolo E.L."/>
        </authorList>
    </citation>
    <scope>NUCLEOTIDE SEQUENCE [LARGE SCALE GENOMIC DNA]</scope>
    <source>
        <strain evidence="9 10">PTSAPSY</strain>
    </source>
</reference>
<name>A0A0G3I439_LIBAF</name>
<organism evidence="9 10">
    <name type="scientific">Candidatus Liberibacter africanus PTSAPSY</name>
    <dbReference type="NCBI Taxonomy" id="1277257"/>
    <lineage>
        <taxon>Bacteria</taxon>
        <taxon>Pseudomonadati</taxon>
        <taxon>Pseudomonadota</taxon>
        <taxon>Alphaproteobacteria</taxon>
        <taxon>Hyphomicrobiales</taxon>
        <taxon>Rhizobiaceae</taxon>
        <taxon>Liberibacter</taxon>
    </lineage>
</organism>
<dbReference type="PANTHER" id="PTHR33991">
    <property type="entry name" value="DNA REPAIR PROTEIN RECO"/>
    <property type="match status" value="1"/>
</dbReference>
<evidence type="ECO:0000256" key="2">
    <source>
        <dbReference type="ARBA" id="ARBA00021310"/>
    </source>
</evidence>
<dbReference type="InterPro" id="IPR012340">
    <property type="entry name" value="NA-bd_OB-fold"/>
</dbReference>
<dbReference type="SUPFAM" id="SSF57863">
    <property type="entry name" value="ArfGap/RecO-like zinc finger"/>
    <property type="match status" value="1"/>
</dbReference>
<keyword evidence="10" id="KW-1185">Reference proteome</keyword>
<proteinExistence type="inferred from homology"/>
<evidence type="ECO:0000313" key="9">
    <source>
        <dbReference type="EMBL" id="AKK20666.1"/>
    </source>
</evidence>
<comment type="function">
    <text evidence="7">Involved in DNA repair and RecF pathway recombination.</text>
</comment>
<dbReference type="OrthoDB" id="9804792at2"/>
<dbReference type="RefSeq" id="WP_047264612.1">
    <property type="nucleotide sequence ID" value="NZ_CP004021.1"/>
</dbReference>
<sequence length="240" mass="27508">MHWQDDAIVLGIRSYGEKNVILEVMTRQHGRHLGFVRNGQSLYMRPILQAGNLVRVNWRSRLAQDLGEFRLEIIESHCAKLLSSSLFLYGLQSVIPLFRFLPERESCLDLYKMLNIFLNFHSDPYVIGKIFIQIELMLLKNIGFGLNLTKCIVTGVNHDLLWVSPKSGGAVCRSVGLPYAQKMLALPSFLLEEQQTIDSESIKSAFQLTGYFLDKYALQHNIIHCSIPRKNFLNKLLELL</sequence>
<keyword evidence="4 7" id="KW-0233">DNA recombination</keyword>
<evidence type="ECO:0000313" key="10">
    <source>
        <dbReference type="Proteomes" id="UP000035503"/>
    </source>
</evidence>
<keyword evidence="5 7" id="KW-0234">DNA repair</keyword>